<feature type="transmembrane region" description="Helical" evidence="1">
    <location>
        <begin position="6"/>
        <end position="23"/>
    </location>
</feature>
<proteinExistence type="predicted"/>
<organism evidence="2 3">
    <name type="scientific">Alteraurantiacibacter lauratis</name>
    <dbReference type="NCBI Taxonomy" id="2054627"/>
    <lineage>
        <taxon>Bacteria</taxon>
        <taxon>Pseudomonadati</taxon>
        <taxon>Pseudomonadota</taxon>
        <taxon>Alphaproteobacteria</taxon>
        <taxon>Sphingomonadales</taxon>
        <taxon>Erythrobacteraceae</taxon>
        <taxon>Alteraurantiacibacter</taxon>
    </lineage>
</organism>
<name>A0ABV7E9M6_9SPHN</name>
<reference evidence="3" key="1">
    <citation type="journal article" date="2019" name="Int. J. Syst. Evol. Microbiol.">
        <title>The Global Catalogue of Microorganisms (GCM) 10K type strain sequencing project: providing services to taxonomists for standard genome sequencing and annotation.</title>
        <authorList>
            <consortium name="The Broad Institute Genomics Platform"/>
            <consortium name="The Broad Institute Genome Sequencing Center for Infectious Disease"/>
            <person name="Wu L."/>
            <person name="Ma J."/>
        </authorList>
    </citation>
    <scope>NUCLEOTIDE SEQUENCE [LARGE SCALE GENOMIC DNA]</scope>
    <source>
        <strain evidence="3">KCTC 52606</strain>
    </source>
</reference>
<protein>
    <submittedName>
        <fullName evidence="2">Uncharacterized protein</fullName>
    </submittedName>
</protein>
<feature type="transmembrane region" description="Helical" evidence="1">
    <location>
        <begin position="35"/>
        <end position="57"/>
    </location>
</feature>
<accession>A0ABV7E9M6</accession>
<evidence type="ECO:0000313" key="2">
    <source>
        <dbReference type="EMBL" id="MFC3099429.1"/>
    </source>
</evidence>
<sequence>MNTGAWLQIIWAAGALILLLGAYRSHNVGAKKTLVLALAWAGIFLLVALVASVIVAGDAPSTSYDTSALT</sequence>
<keyword evidence="3" id="KW-1185">Reference proteome</keyword>
<dbReference type="Proteomes" id="UP001595378">
    <property type="component" value="Unassembled WGS sequence"/>
</dbReference>
<gene>
    <name evidence="2" type="ORF">ACFODK_00810</name>
</gene>
<evidence type="ECO:0000256" key="1">
    <source>
        <dbReference type="SAM" id="Phobius"/>
    </source>
</evidence>
<keyword evidence="1" id="KW-0812">Transmembrane</keyword>
<evidence type="ECO:0000313" key="3">
    <source>
        <dbReference type="Proteomes" id="UP001595378"/>
    </source>
</evidence>
<dbReference type="RefSeq" id="WP_336917367.1">
    <property type="nucleotide sequence ID" value="NZ_JBANRN010000001.1"/>
</dbReference>
<keyword evidence="1" id="KW-1133">Transmembrane helix</keyword>
<dbReference type="EMBL" id="JBHRSU010000001">
    <property type="protein sequence ID" value="MFC3099429.1"/>
    <property type="molecule type" value="Genomic_DNA"/>
</dbReference>
<comment type="caution">
    <text evidence="2">The sequence shown here is derived from an EMBL/GenBank/DDBJ whole genome shotgun (WGS) entry which is preliminary data.</text>
</comment>
<keyword evidence="1" id="KW-0472">Membrane</keyword>